<dbReference type="PANTHER" id="PTHR11647:SF1">
    <property type="entry name" value="COLLAPSIN RESPONSE MEDIATOR PROTEIN"/>
    <property type="match status" value="1"/>
</dbReference>
<proteinExistence type="predicted"/>
<evidence type="ECO:0000313" key="3">
    <source>
        <dbReference type="Proteomes" id="UP000460549"/>
    </source>
</evidence>
<dbReference type="SUPFAM" id="SSF51556">
    <property type="entry name" value="Metallo-dependent hydrolases"/>
    <property type="match status" value="1"/>
</dbReference>
<organism evidence="2 3">
    <name type="scientific">Bullifex porci</name>
    <dbReference type="NCBI Taxonomy" id="2606638"/>
    <lineage>
        <taxon>Bacteria</taxon>
        <taxon>Pseudomonadati</taxon>
        <taxon>Spirochaetota</taxon>
        <taxon>Spirochaetia</taxon>
        <taxon>Spirochaetales</taxon>
        <taxon>Spirochaetaceae</taxon>
        <taxon>Bullifex</taxon>
    </lineage>
</organism>
<dbReference type="InterPro" id="IPR013108">
    <property type="entry name" value="Amidohydro_3"/>
</dbReference>
<name>A0A7X2TR62_9SPIO</name>
<evidence type="ECO:0000313" key="2">
    <source>
        <dbReference type="EMBL" id="MSU05648.1"/>
    </source>
</evidence>
<accession>A0A7X2TR62</accession>
<keyword evidence="3" id="KW-1185">Reference proteome</keyword>
<dbReference type="EMBL" id="VUNN01000003">
    <property type="protein sequence ID" value="MSU05648.1"/>
    <property type="molecule type" value="Genomic_DNA"/>
</dbReference>
<dbReference type="AlphaFoldDB" id="A0A7X2TR62"/>
<comment type="caution">
    <text evidence="2">The sequence shown here is derived from an EMBL/GenBank/DDBJ whole genome shotgun (WGS) entry which is preliminary data.</text>
</comment>
<dbReference type="Gene3D" id="3.20.20.140">
    <property type="entry name" value="Metal-dependent hydrolases"/>
    <property type="match status" value="2"/>
</dbReference>
<dbReference type="InterPro" id="IPR032466">
    <property type="entry name" value="Metal_Hydrolase"/>
</dbReference>
<protein>
    <submittedName>
        <fullName evidence="2">Amidohydrolase family protein</fullName>
    </submittedName>
</protein>
<dbReference type="GO" id="GO:0016812">
    <property type="term" value="F:hydrolase activity, acting on carbon-nitrogen (but not peptide) bonds, in cyclic amides"/>
    <property type="evidence" value="ECO:0007669"/>
    <property type="project" value="TreeGrafter"/>
</dbReference>
<dbReference type="Pfam" id="PF07969">
    <property type="entry name" value="Amidohydro_3"/>
    <property type="match status" value="1"/>
</dbReference>
<gene>
    <name evidence="2" type="ORF">FYJ80_02475</name>
</gene>
<reference evidence="2 3" key="1">
    <citation type="submission" date="2019-08" db="EMBL/GenBank/DDBJ databases">
        <title>In-depth cultivation of the pig gut microbiome towards novel bacterial diversity and tailored functional studies.</title>
        <authorList>
            <person name="Wylensek D."/>
            <person name="Hitch T.C.A."/>
            <person name="Clavel T."/>
        </authorList>
    </citation>
    <scope>NUCLEOTIDE SEQUENCE [LARGE SCALE GENOMIC DNA]</scope>
    <source>
        <strain evidence="2 3">NM-380-WT-3C1</strain>
    </source>
</reference>
<feature type="domain" description="Amidohydrolase 3" evidence="1">
    <location>
        <begin position="394"/>
        <end position="507"/>
    </location>
</feature>
<dbReference type="InterPro" id="IPR011059">
    <property type="entry name" value="Metal-dep_hydrolase_composite"/>
</dbReference>
<dbReference type="InterPro" id="IPR050378">
    <property type="entry name" value="Metallo-dep_Hydrolases_sf"/>
</dbReference>
<dbReference type="Proteomes" id="UP000460549">
    <property type="component" value="Unassembled WGS sequence"/>
</dbReference>
<dbReference type="SUPFAM" id="SSF51338">
    <property type="entry name" value="Composite domain of metallo-dependent hydrolases"/>
    <property type="match status" value="2"/>
</dbReference>
<sequence length="521" mass="57945">MIDLLIKGATIYDGTGNDCFTSDIAIDNGKIIKLSNNIDLESRKVIDSSSLVVTPGFIDFHTHSEIYGLKDSYMKARIAQGITTDLCGNCGIGIFPLNENKEYLLPLNDDVLGHYDNYSWSDFSSYKKVIEGRMGINQAYLCSHAPLRIAVLGSDSGRIANKEEIDRMCALLDQALTQGCYGLSSGLYYAPCSSADRNELLALLRVVRKHDKLFCVHHRIEGPEIVSSIKEVLDLALETGVRLEISHLKIIGRKFGYLLDDIFNLFDEYTAKGVDVKFDQYPYHYGSTSLFSLLPAHVLALPRIEQMRVLKDERERAIIKDEMLHPNGWESLYPVVGPDDISILSLDHTHEYDGLSLSQIGKIIDKDPLDTLLDLLADEKGAAVMIDVTESEETLERILKHPLMCFGTDSLYSTPIPHPRSFSATIHLLKDLVLDKRIITFSEAIRRMSSESASRLGLKDVGIIKEDMRADINILNLNTLAPTATLSGGFTKNEGVEFVIVGGVVAYEKGVYNNTLTGKLF</sequence>
<dbReference type="RefSeq" id="WP_154424549.1">
    <property type="nucleotide sequence ID" value="NZ_VUNN01000003.1"/>
</dbReference>
<dbReference type="GO" id="GO:0005829">
    <property type="term" value="C:cytosol"/>
    <property type="evidence" value="ECO:0007669"/>
    <property type="project" value="TreeGrafter"/>
</dbReference>
<dbReference type="PANTHER" id="PTHR11647">
    <property type="entry name" value="HYDRANTOINASE/DIHYDROPYRIMIDINASE FAMILY MEMBER"/>
    <property type="match status" value="1"/>
</dbReference>
<evidence type="ECO:0000259" key="1">
    <source>
        <dbReference type="Pfam" id="PF07969"/>
    </source>
</evidence>
<keyword evidence="2" id="KW-0378">Hydrolase</keyword>